<sequence length="69" mass="6976">MPLGTEGAPTQAWGAPSVPRRGAAAGVWCPWAGLGITGRPTGRGAARGRGNRTTEAPVTGARWPAPGRD</sequence>
<dbReference type="EMBL" id="BAAAVA010000049">
    <property type="protein sequence ID" value="GAA2934829.1"/>
    <property type="molecule type" value="Genomic_DNA"/>
</dbReference>
<feature type="region of interest" description="Disordered" evidence="1">
    <location>
        <begin position="1"/>
        <end position="21"/>
    </location>
</feature>
<dbReference type="Proteomes" id="UP001501423">
    <property type="component" value="Unassembled WGS sequence"/>
</dbReference>
<protein>
    <submittedName>
        <fullName evidence="2">Uncharacterized protein</fullName>
    </submittedName>
</protein>
<organism evidence="2 3">
    <name type="scientific">Streptomyces erythrogriseus</name>
    <dbReference type="NCBI Taxonomy" id="284027"/>
    <lineage>
        <taxon>Bacteria</taxon>
        <taxon>Bacillati</taxon>
        <taxon>Actinomycetota</taxon>
        <taxon>Actinomycetes</taxon>
        <taxon>Kitasatosporales</taxon>
        <taxon>Streptomycetaceae</taxon>
        <taxon>Streptomyces</taxon>
        <taxon>Streptomyces griseoincarnatus group</taxon>
    </lineage>
</organism>
<comment type="caution">
    <text evidence="2">The sequence shown here is derived from an EMBL/GenBank/DDBJ whole genome shotgun (WGS) entry which is preliminary data.</text>
</comment>
<name>A0ABN3X1V7_9ACTN</name>
<proteinExistence type="predicted"/>
<reference evidence="2 3" key="1">
    <citation type="journal article" date="2019" name="Int. J. Syst. Evol. Microbiol.">
        <title>The Global Catalogue of Microorganisms (GCM) 10K type strain sequencing project: providing services to taxonomists for standard genome sequencing and annotation.</title>
        <authorList>
            <consortium name="The Broad Institute Genomics Platform"/>
            <consortium name="The Broad Institute Genome Sequencing Center for Infectious Disease"/>
            <person name="Wu L."/>
            <person name="Ma J."/>
        </authorList>
    </citation>
    <scope>NUCLEOTIDE SEQUENCE [LARGE SCALE GENOMIC DNA]</scope>
    <source>
        <strain evidence="2 3">JCM 9650</strain>
    </source>
</reference>
<evidence type="ECO:0000256" key="1">
    <source>
        <dbReference type="SAM" id="MobiDB-lite"/>
    </source>
</evidence>
<evidence type="ECO:0000313" key="3">
    <source>
        <dbReference type="Proteomes" id="UP001501423"/>
    </source>
</evidence>
<evidence type="ECO:0000313" key="2">
    <source>
        <dbReference type="EMBL" id="GAA2934829.1"/>
    </source>
</evidence>
<gene>
    <name evidence="2" type="ORF">GCM10010478_40170</name>
</gene>
<accession>A0ABN3X1V7</accession>
<feature type="region of interest" description="Disordered" evidence="1">
    <location>
        <begin position="34"/>
        <end position="69"/>
    </location>
</feature>
<keyword evidence="3" id="KW-1185">Reference proteome</keyword>